<protein>
    <submittedName>
        <fullName evidence="2">Uncharacterized protein</fullName>
    </submittedName>
</protein>
<name>A0A517XZ37_9BACT</name>
<dbReference type="KEGG" id="uli:ETAA1_47290"/>
<dbReference type="EMBL" id="CP036273">
    <property type="protein sequence ID" value="QDU22743.1"/>
    <property type="molecule type" value="Genomic_DNA"/>
</dbReference>
<proteinExistence type="predicted"/>
<evidence type="ECO:0000313" key="2">
    <source>
        <dbReference type="EMBL" id="QDU22743.1"/>
    </source>
</evidence>
<keyword evidence="3" id="KW-1185">Reference proteome</keyword>
<feature type="region of interest" description="Disordered" evidence="1">
    <location>
        <begin position="1"/>
        <end position="22"/>
    </location>
</feature>
<evidence type="ECO:0000313" key="3">
    <source>
        <dbReference type="Proteomes" id="UP000319576"/>
    </source>
</evidence>
<gene>
    <name evidence="2" type="ORF">ETAA1_47290</name>
</gene>
<evidence type="ECO:0000256" key="1">
    <source>
        <dbReference type="SAM" id="MobiDB-lite"/>
    </source>
</evidence>
<dbReference type="Proteomes" id="UP000319576">
    <property type="component" value="Chromosome"/>
</dbReference>
<feature type="compositionally biased region" description="Basic and acidic residues" evidence="1">
    <location>
        <begin position="11"/>
        <end position="22"/>
    </location>
</feature>
<reference evidence="2 3" key="1">
    <citation type="submission" date="2019-02" db="EMBL/GenBank/DDBJ databases">
        <title>Deep-cultivation of Planctomycetes and their phenomic and genomic characterization uncovers novel biology.</title>
        <authorList>
            <person name="Wiegand S."/>
            <person name="Jogler M."/>
            <person name="Boedeker C."/>
            <person name="Pinto D."/>
            <person name="Vollmers J."/>
            <person name="Rivas-Marin E."/>
            <person name="Kohn T."/>
            <person name="Peeters S.H."/>
            <person name="Heuer A."/>
            <person name="Rast P."/>
            <person name="Oberbeckmann S."/>
            <person name="Bunk B."/>
            <person name="Jeske O."/>
            <person name="Meyerdierks A."/>
            <person name="Storesund J.E."/>
            <person name="Kallscheuer N."/>
            <person name="Luecker S."/>
            <person name="Lage O.M."/>
            <person name="Pohl T."/>
            <person name="Merkel B.J."/>
            <person name="Hornburger P."/>
            <person name="Mueller R.-W."/>
            <person name="Bruemmer F."/>
            <person name="Labrenz M."/>
            <person name="Spormann A.M."/>
            <person name="Op den Camp H."/>
            <person name="Overmann J."/>
            <person name="Amann R."/>
            <person name="Jetten M.S.M."/>
            <person name="Mascher T."/>
            <person name="Medema M.H."/>
            <person name="Devos D.P."/>
            <person name="Kaster A.-K."/>
            <person name="Ovreas L."/>
            <person name="Rohde M."/>
            <person name="Galperin M.Y."/>
            <person name="Jogler C."/>
        </authorList>
    </citation>
    <scope>NUCLEOTIDE SEQUENCE [LARGE SCALE GENOMIC DNA]</scope>
    <source>
        <strain evidence="2 3">ETA_A1</strain>
    </source>
</reference>
<organism evidence="2 3">
    <name type="scientific">Urbifossiella limnaea</name>
    <dbReference type="NCBI Taxonomy" id="2528023"/>
    <lineage>
        <taxon>Bacteria</taxon>
        <taxon>Pseudomonadati</taxon>
        <taxon>Planctomycetota</taxon>
        <taxon>Planctomycetia</taxon>
        <taxon>Gemmatales</taxon>
        <taxon>Gemmataceae</taxon>
        <taxon>Urbifossiella</taxon>
    </lineage>
</organism>
<accession>A0A517XZ37</accession>
<sequence length="77" mass="8557">MNLNWGQEYRGPGEADPSKSRAERAAELGRLMRTAAGEEIVDYYFARYTGVLSGLAPPVGMPTIKTILDHEYPNEQV</sequence>
<dbReference type="AlphaFoldDB" id="A0A517XZ37"/>
<dbReference type="RefSeq" id="WP_145242729.1">
    <property type="nucleotide sequence ID" value="NZ_CP036273.1"/>
</dbReference>